<dbReference type="InterPro" id="IPR011990">
    <property type="entry name" value="TPR-like_helical_dom_sf"/>
</dbReference>
<dbReference type="EMBL" id="BIFT01000001">
    <property type="protein sequence ID" value="GCE26512.1"/>
    <property type="molecule type" value="Genomic_DNA"/>
</dbReference>
<dbReference type="Gene3D" id="1.10.10.10">
    <property type="entry name" value="Winged helix-like DNA-binding domain superfamily/Winged helix DNA-binding domain"/>
    <property type="match status" value="1"/>
</dbReference>
<dbReference type="AlphaFoldDB" id="A0A402B596"/>
<dbReference type="Gene3D" id="1.25.40.10">
    <property type="entry name" value="Tetratricopeptide repeat domain"/>
    <property type="match status" value="1"/>
</dbReference>
<evidence type="ECO:0000313" key="3">
    <source>
        <dbReference type="Proteomes" id="UP000287171"/>
    </source>
</evidence>
<keyword evidence="3" id="KW-1185">Reference proteome</keyword>
<dbReference type="RefSeq" id="WP_126626957.1">
    <property type="nucleotide sequence ID" value="NZ_BIFT01000001.1"/>
</dbReference>
<feature type="domain" description="Bacterial transcriptional activator" evidence="1">
    <location>
        <begin position="135"/>
        <end position="277"/>
    </location>
</feature>
<comment type="caution">
    <text evidence="2">The sequence shown here is derived from an EMBL/GenBank/DDBJ whole genome shotgun (WGS) entry which is preliminary data.</text>
</comment>
<dbReference type="InterPro" id="IPR005158">
    <property type="entry name" value="BTAD"/>
</dbReference>
<sequence>MILPEGVVEERDKPRYPLMRITVLGEFTVAHVVSTSGDRPRYRLMTESELGGRKAALLMLKILICSPRRRATKTQLIKLLWPMRESEQANHALDTVSSILRRHILSASTHDSLLQTQRLNGETYFMLAGQSSLWVDADALVNLANTAVRYEQQAKDPLPYLEAAYALIKGEFLEDEAHCLWIQGRKQTIEGAKRRILYHLVALYIKNDRIRRAEELLFSFLQYHPEDEDALCHLMHLLVEQGRRQEALTIYHYSAQVLQELEREPAYYTQGLARQLKSSLKLHEKSPTYRTAVPRHIYIMIAVA</sequence>
<protein>
    <recommendedName>
        <fullName evidence="1">Bacterial transcriptional activator domain-containing protein</fullName>
    </recommendedName>
</protein>
<evidence type="ECO:0000259" key="1">
    <source>
        <dbReference type="SMART" id="SM01043"/>
    </source>
</evidence>
<dbReference type="PANTHER" id="PTHR35807:SF2">
    <property type="entry name" value="TRANSCRIPTIONAL ACTIVATOR DOMAIN"/>
    <property type="match status" value="1"/>
</dbReference>
<dbReference type="SUPFAM" id="SSF48452">
    <property type="entry name" value="TPR-like"/>
    <property type="match status" value="1"/>
</dbReference>
<dbReference type="Pfam" id="PF03704">
    <property type="entry name" value="BTAD"/>
    <property type="match status" value="1"/>
</dbReference>
<dbReference type="PANTHER" id="PTHR35807">
    <property type="entry name" value="TRANSCRIPTIONAL REGULATOR REDD-RELATED"/>
    <property type="match status" value="1"/>
</dbReference>
<dbReference type="InterPro" id="IPR051677">
    <property type="entry name" value="AfsR-DnrI-RedD_regulator"/>
</dbReference>
<dbReference type="GO" id="GO:0003677">
    <property type="term" value="F:DNA binding"/>
    <property type="evidence" value="ECO:0007669"/>
    <property type="project" value="InterPro"/>
</dbReference>
<dbReference type="InterPro" id="IPR036388">
    <property type="entry name" value="WH-like_DNA-bd_sf"/>
</dbReference>
<name>A0A402B596_9CHLR</name>
<dbReference type="SUPFAM" id="SSF46894">
    <property type="entry name" value="C-terminal effector domain of the bipartite response regulators"/>
    <property type="match status" value="1"/>
</dbReference>
<accession>A0A402B596</accession>
<dbReference type="Proteomes" id="UP000287171">
    <property type="component" value="Unassembled WGS sequence"/>
</dbReference>
<dbReference type="GO" id="GO:0006355">
    <property type="term" value="P:regulation of DNA-templated transcription"/>
    <property type="evidence" value="ECO:0007669"/>
    <property type="project" value="InterPro"/>
</dbReference>
<dbReference type="InterPro" id="IPR016032">
    <property type="entry name" value="Sig_transdc_resp-reg_C-effctor"/>
</dbReference>
<proteinExistence type="predicted"/>
<organism evidence="2 3">
    <name type="scientific">Dictyobacter alpinus</name>
    <dbReference type="NCBI Taxonomy" id="2014873"/>
    <lineage>
        <taxon>Bacteria</taxon>
        <taxon>Bacillati</taxon>
        <taxon>Chloroflexota</taxon>
        <taxon>Ktedonobacteria</taxon>
        <taxon>Ktedonobacterales</taxon>
        <taxon>Dictyobacteraceae</taxon>
        <taxon>Dictyobacter</taxon>
    </lineage>
</organism>
<dbReference type="SMART" id="SM01043">
    <property type="entry name" value="BTAD"/>
    <property type="match status" value="1"/>
</dbReference>
<gene>
    <name evidence="2" type="ORF">KDA_19960</name>
</gene>
<reference evidence="3" key="1">
    <citation type="submission" date="2018-12" db="EMBL/GenBank/DDBJ databases">
        <title>Tengunoibacter tsumagoiensis gen. nov., sp. nov., Dictyobacter kobayashii sp. nov., D. alpinus sp. nov., and D. joshuensis sp. nov. and description of Dictyobacteraceae fam. nov. within the order Ktedonobacterales isolated from Tengu-no-mugimeshi.</title>
        <authorList>
            <person name="Wang C.M."/>
            <person name="Zheng Y."/>
            <person name="Sakai Y."/>
            <person name="Toyoda A."/>
            <person name="Minakuchi Y."/>
            <person name="Abe K."/>
            <person name="Yokota A."/>
            <person name="Yabe S."/>
        </authorList>
    </citation>
    <scope>NUCLEOTIDE SEQUENCE [LARGE SCALE GENOMIC DNA]</scope>
    <source>
        <strain evidence="3">Uno16</strain>
    </source>
</reference>
<evidence type="ECO:0000313" key="2">
    <source>
        <dbReference type="EMBL" id="GCE26512.1"/>
    </source>
</evidence>
<dbReference type="OrthoDB" id="153234at2"/>